<dbReference type="Gene3D" id="3.40.50.1460">
    <property type="match status" value="1"/>
</dbReference>
<evidence type="ECO:0000313" key="6">
    <source>
        <dbReference type="EMBL" id="KIK02790.1"/>
    </source>
</evidence>
<reference evidence="6 7" key="1">
    <citation type="submission" date="2014-04" db="EMBL/GenBank/DDBJ databases">
        <authorList>
            <consortium name="DOE Joint Genome Institute"/>
            <person name="Kuo A."/>
            <person name="Kohler A."/>
            <person name="Nagy L.G."/>
            <person name="Floudas D."/>
            <person name="Copeland A."/>
            <person name="Barry K.W."/>
            <person name="Cichocki N."/>
            <person name="Veneault-Fourrey C."/>
            <person name="LaButti K."/>
            <person name="Lindquist E.A."/>
            <person name="Lipzen A."/>
            <person name="Lundell T."/>
            <person name="Morin E."/>
            <person name="Murat C."/>
            <person name="Sun H."/>
            <person name="Tunlid A."/>
            <person name="Henrissat B."/>
            <person name="Grigoriev I.V."/>
            <person name="Hibbett D.S."/>
            <person name="Martin F."/>
            <person name="Nordberg H.P."/>
            <person name="Cantor M.N."/>
            <person name="Hua S.X."/>
        </authorList>
    </citation>
    <scope>NUCLEOTIDE SEQUENCE [LARGE SCALE GENOMIC DNA]</scope>
    <source>
        <strain evidence="6 7">LaAM-08-1</strain>
    </source>
</reference>
<dbReference type="HOGENOM" id="CLU_029389_3_2_1"/>
<gene>
    <name evidence="6" type="ORF">K443DRAFT_96311</name>
</gene>
<feature type="signal peptide" evidence="4">
    <location>
        <begin position="1"/>
        <end position="23"/>
    </location>
</feature>
<dbReference type="Proteomes" id="UP000054477">
    <property type="component" value="Unassembled WGS sequence"/>
</dbReference>
<dbReference type="GO" id="GO:0006915">
    <property type="term" value="P:apoptotic process"/>
    <property type="evidence" value="ECO:0007669"/>
    <property type="project" value="UniProtKB-KW"/>
</dbReference>
<evidence type="ECO:0000256" key="1">
    <source>
        <dbReference type="ARBA" id="ARBA00009005"/>
    </source>
</evidence>
<dbReference type="PANTHER" id="PTHR48104">
    <property type="entry name" value="METACASPASE-4"/>
    <property type="match status" value="1"/>
</dbReference>
<feature type="chain" id="PRO_5002216296" description="Peptidase C14 caspase domain-containing protein" evidence="4">
    <location>
        <begin position="24"/>
        <end position="314"/>
    </location>
</feature>
<organism evidence="6 7">
    <name type="scientific">Laccaria amethystina LaAM-08-1</name>
    <dbReference type="NCBI Taxonomy" id="1095629"/>
    <lineage>
        <taxon>Eukaryota</taxon>
        <taxon>Fungi</taxon>
        <taxon>Dikarya</taxon>
        <taxon>Basidiomycota</taxon>
        <taxon>Agaricomycotina</taxon>
        <taxon>Agaricomycetes</taxon>
        <taxon>Agaricomycetidae</taxon>
        <taxon>Agaricales</taxon>
        <taxon>Agaricineae</taxon>
        <taxon>Hydnangiaceae</taxon>
        <taxon>Laccaria</taxon>
    </lineage>
</organism>
<dbReference type="GO" id="GO:0004197">
    <property type="term" value="F:cysteine-type endopeptidase activity"/>
    <property type="evidence" value="ECO:0007669"/>
    <property type="project" value="InterPro"/>
</dbReference>
<accession>A0A0C9WUC0</accession>
<evidence type="ECO:0000313" key="7">
    <source>
        <dbReference type="Proteomes" id="UP000054477"/>
    </source>
</evidence>
<feature type="domain" description="Peptidase C14 caspase" evidence="5">
    <location>
        <begin position="46"/>
        <end position="279"/>
    </location>
</feature>
<dbReference type="GO" id="GO:0006508">
    <property type="term" value="P:proteolysis"/>
    <property type="evidence" value="ECO:0007669"/>
    <property type="project" value="InterPro"/>
</dbReference>
<protein>
    <recommendedName>
        <fullName evidence="5">Peptidase C14 caspase domain-containing protein</fullName>
    </recommendedName>
</protein>
<evidence type="ECO:0000259" key="5">
    <source>
        <dbReference type="Pfam" id="PF00656"/>
    </source>
</evidence>
<evidence type="ECO:0000256" key="3">
    <source>
        <dbReference type="ARBA" id="ARBA00022807"/>
    </source>
</evidence>
<dbReference type="InterPro" id="IPR029030">
    <property type="entry name" value="Caspase-like_dom_sf"/>
</dbReference>
<keyword evidence="2" id="KW-0053">Apoptosis</keyword>
<keyword evidence="3" id="KW-0788">Thiol protease</keyword>
<keyword evidence="3" id="KW-0645">Protease</keyword>
<dbReference type="InterPro" id="IPR050452">
    <property type="entry name" value="Metacaspase"/>
</dbReference>
<dbReference type="PANTHER" id="PTHR48104:SF30">
    <property type="entry name" value="METACASPASE-1"/>
    <property type="match status" value="1"/>
</dbReference>
<keyword evidence="7" id="KW-1185">Reference proteome</keyword>
<reference evidence="7" key="2">
    <citation type="submission" date="2015-01" db="EMBL/GenBank/DDBJ databases">
        <title>Evolutionary Origins and Diversification of the Mycorrhizal Mutualists.</title>
        <authorList>
            <consortium name="DOE Joint Genome Institute"/>
            <consortium name="Mycorrhizal Genomics Consortium"/>
            <person name="Kohler A."/>
            <person name="Kuo A."/>
            <person name="Nagy L.G."/>
            <person name="Floudas D."/>
            <person name="Copeland A."/>
            <person name="Barry K.W."/>
            <person name="Cichocki N."/>
            <person name="Veneault-Fourrey C."/>
            <person name="LaButti K."/>
            <person name="Lindquist E.A."/>
            <person name="Lipzen A."/>
            <person name="Lundell T."/>
            <person name="Morin E."/>
            <person name="Murat C."/>
            <person name="Riley R."/>
            <person name="Ohm R."/>
            <person name="Sun H."/>
            <person name="Tunlid A."/>
            <person name="Henrissat B."/>
            <person name="Grigoriev I.V."/>
            <person name="Hibbett D.S."/>
            <person name="Martin F."/>
        </authorList>
    </citation>
    <scope>NUCLEOTIDE SEQUENCE [LARGE SCALE GENOMIC DNA]</scope>
    <source>
        <strain evidence="7">LaAM-08-1</strain>
    </source>
</reference>
<dbReference type="EMBL" id="KN838588">
    <property type="protein sequence ID" value="KIK02790.1"/>
    <property type="molecule type" value="Genomic_DNA"/>
</dbReference>
<sequence length="314" mass="34218">MFLSFFNVSVFSYVDLIWYLVHGPVVKPVTSPAVITVPDQTTKSLFALIIGINAYKHENILDGCIKDATAVRDYLLQDLKVPSSHIRFLTDANATRADIIKGFLEIQTDKRIKKNDPILIYFAGHGHETDAPEGWPSGDVSDKIQMLIPQDYCPIPGREVHGIPDQTLAALLNGIAIKHGDNITVIFDSCHSGSGTRARRKVRGLAKNRGQPIPKDLDRDIWKTASGFRGSSTAPGYTRRGLANHVLLAACTQKEEAADGVEGGDFTRALLPTLKSAGAASGKLHIHLGRLGNFDKCKSGESELKWPSDGHLAM</sequence>
<evidence type="ECO:0000256" key="2">
    <source>
        <dbReference type="ARBA" id="ARBA00022703"/>
    </source>
</evidence>
<proteinExistence type="inferred from homology"/>
<dbReference type="InterPro" id="IPR011600">
    <property type="entry name" value="Pept_C14_caspase"/>
</dbReference>
<name>A0A0C9WUC0_9AGAR</name>
<dbReference type="SUPFAM" id="SSF52129">
    <property type="entry name" value="Caspase-like"/>
    <property type="match status" value="1"/>
</dbReference>
<evidence type="ECO:0000256" key="4">
    <source>
        <dbReference type="SAM" id="SignalP"/>
    </source>
</evidence>
<keyword evidence="3" id="KW-0378">Hydrolase</keyword>
<dbReference type="Pfam" id="PF00656">
    <property type="entry name" value="Peptidase_C14"/>
    <property type="match status" value="1"/>
</dbReference>
<keyword evidence="4" id="KW-0732">Signal</keyword>
<dbReference type="OrthoDB" id="10255174at2759"/>
<dbReference type="AlphaFoldDB" id="A0A0C9WUC0"/>
<comment type="similarity">
    <text evidence="1">Belongs to the peptidase C14B family.</text>
</comment>
<dbReference type="GO" id="GO:0005737">
    <property type="term" value="C:cytoplasm"/>
    <property type="evidence" value="ECO:0007669"/>
    <property type="project" value="TreeGrafter"/>
</dbReference>